<proteinExistence type="inferred from homology"/>
<accession>A0A8H7QS93</accession>
<dbReference type="EMBL" id="JAEPRD010000121">
    <property type="protein sequence ID" value="KAG2197822.1"/>
    <property type="molecule type" value="Genomic_DNA"/>
</dbReference>
<evidence type="ECO:0000313" key="3">
    <source>
        <dbReference type="EMBL" id="KAG2197822.1"/>
    </source>
</evidence>
<dbReference type="InterPro" id="IPR052618">
    <property type="entry name" value="ComplexI_NDUFA12"/>
</dbReference>
<dbReference type="AlphaFoldDB" id="A0A8H7QS93"/>
<dbReference type="GO" id="GO:0032981">
    <property type="term" value="P:mitochondrial respiratory chain complex I assembly"/>
    <property type="evidence" value="ECO:0007669"/>
    <property type="project" value="TreeGrafter"/>
</dbReference>
<evidence type="ECO:0008006" key="5">
    <source>
        <dbReference type="Google" id="ProtNLM"/>
    </source>
</evidence>
<feature type="region of interest" description="Disordered" evidence="2">
    <location>
        <begin position="132"/>
        <end position="170"/>
    </location>
</feature>
<organism evidence="3 4">
    <name type="scientific">Mucor saturninus</name>
    <dbReference type="NCBI Taxonomy" id="64648"/>
    <lineage>
        <taxon>Eukaryota</taxon>
        <taxon>Fungi</taxon>
        <taxon>Fungi incertae sedis</taxon>
        <taxon>Mucoromycota</taxon>
        <taxon>Mucoromycotina</taxon>
        <taxon>Mucoromycetes</taxon>
        <taxon>Mucorales</taxon>
        <taxon>Mucorineae</taxon>
        <taxon>Mucoraceae</taxon>
        <taxon>Mucor</taxon>
    </lineage>
</organism>
<dbReference type="PANTHER" id="PTHR32470">
    <property type="entry name" value="ADH DEHYDROGENASE [UBIQUINONE] 1 ALPHA SUBCOMPLEX ASSEMBLY FACTOR 2"/>
    <property type="match status" value="1"/>
</dbReference>
<evidence type="ECO:0000313" key="4">
    <source>
        <dbReference type="Proteomes" id="UP000603453"/>
    </source>
</evidence>
<reference evidence="3" key="1">
    <citation type="submission" date="2020-12" db="EMBL/GenBank/DDBJ databases">
        <title>Metabolic potential, ecology and presence of endohyphal bacteria is reflected in genomic diversity of Mucoromycotina.</title>
        <authorList>
            <person name="Muszewska A."/>
            <person name="Okrasinska A."/>
            <person name="Steczkiewicz K."/>
            <person name="Drgas O."/>
            <person name="Orlowska M."/>
            <person name="Perlinska-Lenart U."/>
            <person name="Aleksandrzak-Piekarczyk T."/>
            <person name="Szatraj K."/>
            <person name="Zielenkiewicz U."/>
            <person name="Pilsyk S."/>
            <person name="Malc E."/>
            <person name="Mieczkowski P."/>
            <person name="Kruszewska J.S."/>
            <person name="Biernat P."/>
            <person name="Pawlowska J."/>
        </authorList>
    </citation>
    <scope>NUCLEOTIDE SEQUENCE</scope>
    <source>
        <strain evidence="3">WA0000017839</strain>
    </source>
</reference>
<dbReference type="GO" id="GO:0045271">
    <property type="term" value="C:respiratory chain complex I"/>
    <property type="evidence" value="ECO:0007669"/>
    <property type="project" value="InterPro"/>
</dbReference>
<sequence length="170" mass="19839">MSKPVSSLLQRLSSTYKTRRFPWKKHALIGYDLNGNEYWDCPNPLGGRMKRWVQMHDKDDNNDLTRFSQDSVPVQWQAWLRHNRNVAPTIQDLLQDERRIAIVQGRAKALDENWAKRKLELQEAQEAEQMEVNRLASIESAEEQKVQSTQPKGHGETFTPGEWAPSRSKR</sequence>
<evidence type="ECO:0000256" key="1">
    <source>
        <dbReference type="ARBA" id="ARBA00007355"/>
    </source>
</evidence>
<dbReference type="GO" id="GO:0005739">
    <property type="term" value="C:mitochondrion"/>
    <property type="evidence" value="ECO:0007669"/>
    <property type="project" value="TreeGrafter"/>
</dbReference>
<dbReference type="PANTHER" id="PTHR32470:SF2">
    <property type="entry name" value="NADH DEHYDROGENASE [UBIQUINONE] 1 ALPHA SUBCOMPLEX ASSEMBLY FACTOR 2"/>
    <property type="match status" value="1"/>
</dbReference>
<comment type="caution">
    <text evidence="3">The sequence shown here is derived from an EMBL/GenBank/DDBJ whole genome shotgun (WGS) entry which is preliminary data.</text>
</comment>
<comment type="similarity">
    <text evidence="1">Belongs to the complex I NDUFA12 subunit family.</text>
</comment>
<dbReference type="OrthoDB" id="10255576at2759"/>
<keyword evidence="4" id="KW-1185">Reference proteome</keyword>
<dbReference type="Pfam" id="PF05071">
    <property type="entry name" value="NDUFA12"/>
    <property type="match status" value="1"/>
</dbReference>
<dbReference type="InterPro" id="IPR007763">
    <property type="entry name" value="NDUFA12"/>
</dbReference>
<protein>
    <recommendedName>
        <fullName evidence="5">NADH dehydrogenase [ubiquinone] 1 alpha subcomplex subunit</fullName>
    </recommendedName>
</protein>
<gene>
    <name evidence="3" type="ORF">INT47_009703</name>
</gene>
<name>A0A8H7QS93_9FUNG</name>
<evidence type="ECO:0000256" key="2">
    <source>
        <dbReference type="SAM" id="MobiDB-lite"/>
    </source>
</evidence>
<dbReference type="Proteomes" id="UP000603453">
    <property type="component" value="Unassembled WGS sequence"/>
</dbReference>